<dbReference type="Proteomes" id="UP000494163">
    <property type="component" value="Chromosome 2L"/>
</dbReference>
<dbReference type="EMBL" id="CP012523">
    <property type="protein sequence ID" value="ALC38042.1"/>
    <property type="molecule type" value="Genomic_DNA"/>
</dbReference>
<evidence type="ECO:0000313" key="1">
    <source>
        <dbReference type="EMBL" id="ALC38042.1"/>
    </source>
</evidence>
<dbReference type="AlphaFoldDB" id="A0A0M4EDN5"/>
<evidence type="ECO:0000313" key="2">
    <source>
        <dbReference type="EMBL" id="ALC40132.1"/>
    </source>
</evidence>
<dbReference type="EMBL" id="CP012523">
    <property type="protein sequence ID" value="ALC40132.1"/>
    <property type="molecule type" value="Genomic_DNA"/>
</dbReference>
<evidence type="ECO:0000313" key="3">
    <source>
        <dbReference type="Proteomes" id="UP000494163"/>
    </source>
</evidence>
<organism evidence="1 3">
    <name type="scientific">Drosophila busckii</name>
    <name type="common">Fruit fly</name>
    <dbReference type="NCBI Taxonomy" id="30019"/>
    <lineage>
        <taxon>Eukaryota</taxon>
        <taxon>Metazoa</taxon>
        <taxon>Ecdysozoa</taxon>
        <taxon>Arthropoda</taxon>
        <taxon>Hexapoda</taxon>
        <taxon>Insecta</taxon>
        <taxon>Pterygota</taxon>
        <taxon>Neoptera</taxon>
        <taxon>Endopterygota</taxon>
        <taxon>Diptera</taxon>
        <taxon>Brachycera</taxon>
        <taxon>Muscomorpha</taxon>
        <taxon>Ephydroidea</taxon>
        <taxon>Drosophilidae</taxon>
        <taxon>Drosophila</taxon>
    </lineage>
</organism>
<name>A0A0M4EDN5_DROBS</name>
<sequence>MPNACHSVGAKAKPYLLACH</sequence>
<reference evidence="1 3" key="1">
    <citation type="submission" date="2015-08" db="EMBL/GenBank/DDBJ databases">
        <title>Ancestral chromatin configuration constrains chromatin evolution on differentiating sex chromosomes in Drosophila.</title>
        <authorList>
            <person name="Zhou Q."/>
            <person name="Bachtrog D."/>
        </authorList>
    </citation>
    <scope>NUCLEOTIDE SEQUENCE [LARGE SCALE GENOMIC DNA]</scope>
    <source>
        <tissue evidence="1">Whole larvae</tissue>
    </source>
</reference>
<proteinExistence type="predicted"/>
<protein>
    <submittedName>
        <fullName evidence="1">Maker384</fullName>
    </submittedName>
    <submittedName>
        <fullName evidence="2">Maker588</fullName>
    </submittedName>
</protein>
<keyword evidence="3" id="KW-1185">Reference proteome</keyword>
<gene>
    <name evidence="1" type="ORF">Dbus_chr2Lg127</name>
    <name evidence="2" type="ORF">Dbus_chr2Lg2217</name>
</gene>
<accession>A0A0M4EDN5</accession>